<dbReference type="SUPFAM" id="SSF159042">
    <property type="entry name" value="Plus3-like"/>
    <property type="match status" value="1"/>
</dbReference>
<feature type="region of interest" description="Disordered" evidence="1">
    <location>
        <begin position="1"/>
        <end position="20"/>
    </location>
</feature>
<dbReference type="STRING" id="291195.A0A437APJ7"/>
<dbReference type="Proteomes" id="UP000282876">
    <property type="component" value="Unassembled WGS sequence"/>
</dbReference>
<dbReference type="InterPro" id="IPR036128">
    <property type="entry name" value="Plus3-like_sf"/>
</dbReference>
<evidence type="ECO:0000256" key="1">
    <source>
        <dbReference type="SAM" id="MobiDB-lite"/>
    </source>
</evidence>
<name>A0A437APJ7_9MICR</name>
<dbReference type="EMBL" id="RCSS01000117">
    <property type="protein sequence ID" value="RVD92943.1"/>
    <property type="molecule type" value="Genomic_DNA"/>
</dbReference>
<sequence length="319" mass="37879">MRDNKIIKEENKSKKRHKSSYLLDSDENEDLYLGTSDEERLEAMTEKERQQILYERHMKVKEMKEKAIIEEKLSALENKPVQKEIVKSPPKHVEEVNYSTFCKIIVTRDFILNNIYKPFLRSWVGNVIRFKVENDYFLARIKSYIHEADVYDVTLGKQNMKTDVTFVLDTGIKIFKKCKLLYFSNASPDKSEIDTFLKNNPSFDIKSQLQKFKGLQYQMNKELSENDHLKMLAERRSIYSDPNKRMILRKIKLIKERDEAIEKEKFDLAEEIQKTIDTLVPKSIGKDEEVWKQISERNRKINAQNAKLYEMAKNKSEEE</sequence>
<organism evidence="2 3">
    <name type="scientific">Tubulinosema ratisbonensis</name>
    <dbReference type="NCBI Taxonomy" id="291195"/>
    <lineage>
        <taxon>Eukaryota</taxon>
        <taxon>Fungi</taxon>
        <taxon>Fungi incertae sedis</taxon>
        <taxon>Microsporidia</taxon>
        <taxon>Tubulinosematoidea</taxon>
        <taxon>Tubulinosematidae</taxon>
        <taxon>Tubulinosema</taxon>
    </lineage>
</organism>
<dbReference type="GO" id="GO:0003677">
    <property type="term" value="F:DNA binding"/>
    <property type="evidence" value="ECO:0007669"/>
    <property type="project" value="InterPro"/>
</dbReference>
<dbReference type="OrthoDB" id="166375at2759"/>
<proteinExistence type="predicted"/>
<keyword evidence="3" id="KW-1185">Reference proteome</keyword>
<reference evidence="2 3" key="1">
    <citation type="submission" date="2018-10" db="EMBL/GenBank/DDBJ databases">
        <title>Draft genome sequence of the microsporidian Tubulinosema ratisbonensis.</title>
        <authorList>
            <person name="Polonais V."/>
            <person name="Peyretaillade E."/>
            <person name="Niehus S."/>
            <person name="Wawrzyniak I."/>
            <person name="Franchet A."/>
            <person name="Gaspin C."/>
            <person name="Reichstadt M."/>
            <person name="Belser C."/>
            <person name="Labadie K."/>
            <person name="Delbac F."/>
            <person name="Ferrandon D."/>
        </authorList>
    </citation>
    <scope>NUCLEOTIDE SEQUENCE [LARGE SCALE GENOMIC DNA]</scope>
    <source>
        <strain evidence="2 3">Franzen</strain>
    </source>
</reference>
<comment type="caution">
    <text evidence="2">The sequence shown here is derived from an EMBL/GenBank/DDBJ whole genome shotgun (WGS) entry which is preliminary data.</text>
</comment>
<gene>
    <name evidence="2" type="ORF">TUBRATIS_005360</name>
</gene>
<protein>
    <submittedName>
        <fullName evidence="2">Transcription factor</fullName>
    </submittedName>
</protein>
<evidence type="ECO:0000313" key="3">
    <source>
        <dbReference type="Proteomes" id="UP000282876"/>
    </source>
</evidence>
<feature type="compositionally biased region" description="Basic and acidic residues" evidence="1">
    <location>
        <begin position="1"/>
        <end position="12"/>
    </location>
</feature>
<evidence type="ECO:0000313" key="2">
    <source>
        <dbReference type="EMBL" id="RVD92943.1"/>
    </source>
</evidence>
<dbReference type="AlphaFoldDB" id="A0A437APJ7"/>
<dbReference type="VEuPathDB" id="MicrosporidiaDB:TUBRATIS_005360"/>
<accession>A0A437APJ7</accession>